<evidence type="ECO:0000313" key="10">
    <source>
        <dbReference type="Proteomes" id="UP000698924"/>
    </source>
</evidence>
<dbReference type="InterPro" id="IPR036942">
    <property type="entry name" value="Beta-barrel_TonB_sf"/>
</dbReference>
<keyword evidence="4 7" id="KW-0812">Transmembrane</keyword>
<dbReference type="InterPro" id="IPR012910">
    <property type="entry name" value="Plug_dom"/>
</dbReference>
<accession>A0AA41DCZ3</accession>
<dbReference type="SUPFAM" id="SSF49464">
    <property type="entry name" value="Carboxypeptidase regulatory domain-like"/>
    <property type="match status" value="1"/>
</dbReference>
<dbReference type="Proteomes" id="UP000698924">
    <property type="component" value="Unassembled WGS sequence"/>
</dbReference>
<dbReference type="InterPro" id="IPR008969">
    <property type="entry name" value="CarboxyPept-like_regulatory"/>
</dbReference>
<dbReference type="GO" id="GO:0009279">
    <property type="term" value="C:cell outer membrane"/>
    <property type="evidence" value="ECO:0007669"/>
    <property type="project" value="UniProtKB-SubCell"/>
</dbReference>
<evidence type="ECO:0000313" key="9">
    <source>
        <dbReference type="EMBL" id="MBM6858467.1"/>
    </source>
</evidence>
<keyword evidence="10" id="KW-1185">Reference proteome</keyword>
<dbReference type="InterPro" id="IPR011662">
    <property type="entry name" value="Secretin/TonB_short_N"/>
</dbReference>
<dbReference type="AlphaFoldDB" id="A0AA41DCZ3"/>
<dbReference type="SUPFAM" id="SSF56935">
    <property type="entry name" value="Porins"/>
    <property type="match status" value="1"/>
</dbReference>
<evidence type="ECO:0000256" key="2">
    <source>
        <dbReference type="ARBA" id="ARBA00022448"/>
    </source>
</evidence>
<dbReference type="Gene3D" id="2.40.170.20">
    <property type="entry name" value="TonB-dependent receptor, beta-barrel domain"/>
    <property type="match status" value="1"/>
</dbReference>
<proteinExistence type="inferred from homology"/>
<dbReference type="NCBIfam" id="TIGR04056">
    <property type="entry name" value="OMP_RagA_SusC"/>
    <property type="match status" value="1"/>
</dbReference>
<evidence type="ECO:0000256" key="1">
    <source>
        <dbReference type="ARBA" id="ARBA00004571"/>
    </source>
</evidence>
<reference evidence="9 10" key="1">
    <citation type="journal article" date="2021" name="Sci. Rep.">
        <title>The distribution of antibiotic resistance genes in chicken gut microbiota commensals.</title>
        <authorList>
            <person name="Juricova H."/>
            <person name="Matiasovicova J."/>
            <person name="Kubasova T."/>
            <person name="Cejkova D."/>
            <person name="Rychlik I."/>
        </authorList>
    </citation>
    <scope>NUCLEOTIDE SEQUENCE [LARGE SCALE GENOMIC DNA]</scope>
    <source>
        <strain evidence="9 10">An421</strain>
    </source>
</reference>
<dbReference type="Gene3D" id="2.170.130.10">
    <property type="entry name" value="TonB-dependent receptor, plug domain"/>
    <property type="match status" value="1"/>
</dbReference>
<dbReference type="InterPro" id="IPR039426">
    <property type="entry name" value="TonB-dep_rcpt-like"/>
</dbReference>
<dbReference type="NCBIfam" id="TIGR04057">
    <property type="entry name" value="SusC_RagA_signa"/>
    <property type="match status" value="1"/>
</dbReference>
<keyword evidence="9" id="KW-0675">Receptor</keyword>
<evidence type="ECO:0000256" key="6">
    <source>
        <dbReference type="ARBA" id="ARBA00023237"/>
    </source>
</evidence>
<protein>
    <submittedName>
        <fullName evidence="9">TonB-dependent receptor</fullName>
    </submittedName>
</protein>
<dbReference type="SMART" id="SM00965">
    <property type="entry name" value="STN"/>
    <property type="match status" value="1"/>
</dbReference>
<dbReference type="InterPro" id="IPR023996">
    <property type="entry name" value="TonB-dep_OMP_SusC/RagA"/>
</dbReference>
<dbReference type="EMBL" id="JACJMO010000026">
    <property type="protein sequence ID" value="MBM6858467.1"/>
    <property type="molecule type" value="Genomic_DNA"/>
</dbReference>
<keyword evidence="6 7" id="KW-0998">Cell outer membrane</keyword>
<keyword evidence="5 7" id="KW-0472">Membrane</keyword>
<dbReference type="Pfam" id="PF13715">
    <property type="entry name" value="CarbopepD_reg_2"/>
    <property type="match status" value="1"/>
</dbReference>
<comment type="subcellular location">
    <subcellularLocation>
        <location evidence="1 7">Cell outer membrane</location>
        <topology evidence="1 7">Multi-pass membrane protein</topology>
    </subcellularLocation>
</comment>
<evidence type="ECO:0000259" key="8">
    <source>
        <dbReference type="SMART" id="SM00965"/>
    </source>
</evidence>
<comment type="caution">
    <text evidence="9">The sequence shown here is derived from an EMBL/GenBank/DDBJ whole genome shotgun (WGS) entry which is preliminary data.</text>
</comment>
<keyword evidence="3 7" id="KW-1134">Transmembrane beta strand</keyword>
<organism evidence="9 10">
    <name type="scientific">Caecibacteroides pullorum</name>
    <dbReference type="NCBI Taxonomy" id="2725562"/>
    <lineage>
        <taxon>Bacteria</taxon>
        <taxon>Pseudomonadati</taxon>
        <taxon>Bacteroidota</taxon>
        <taxon>Bacteroidia</taxon>
        <taxon>Bacteroidales</taxon>
        <taxon>Bacteroidaceae</taxon>
        <taxon>Caecibacteroides</taxon>
    </lineage>
</organism>
<sequence>MPVMAQQDKNVTLNVKNETVENVLKSLGQQTGLKFFYDQNVVNVSPRVTLQASGASLQSVLNQISSQTQLSFNRNNNTITVGTLKAGGADNQKKMKVTGVVVDANGEPIIGANVWVKGTTSGVITNVDGNFVIDAPLHSVLTVSYIGFLAQDIEVKDSKALRVVIQEDTQKLEEVVVIGYGTMKKKDLMGANTGVSGDNLAASSNISVGGALQGKMSGISIMNSGGFPGAETSINIRGIGTFGSGDSAPLIVIDGVPVDQGFETLNPNDIESVNVLKDASSAAIYGSRAANGVILVTTKKGASGKATVSMNATFGIQSPMHMMDLLDASEFVAAIQEMRDNYNAIYKPSTPAVTNYDGLDPESFGKGTNWGDYIYQSAPTYNINASVSGGSDNMNYYLSGEFLNQEGIAINTAFKKASLRANVEGKINKRLTVGNNVHMAYRYTQGDAGNRYSDVIFNAPITPAYDEDGSYGEPDASLTGSKNAIAEVAWNCPTNSNYRVMDNLFLEYKFTDWLKFRFNGGIDMVYNEYKLFKPKFNDGGQTNEVNSYTEERSKDFMWVTDYLLYFDKTFGDHTINAMAGFSQQLFSYDNMRGSIKNFVSEVGNMHVFDGGTDTKERELSGGKTELALASYFGRINYDFKGRYLFSFNLRADGSSRFKAGNRWGVFPSFSGAWRISEESFFHVKPISSLKIRASWGQLGNQSIGSYYPTVAAVGKQNAVFGTAADNQTLYAGYSQTALGNRSLKWETTTVTNVGIDMTLFNNALSVTADYFIKNTDGILRTMVLPISVGLTAPNMNYAEVQNRGFELELGYNGKVRDFHYNVSGNVSFLHNEIRKLSSGVNEEIIDIGCYGGVTINRVGEPISALYGYRTAGVITTEEEAAKYQAMGQGNARVGRLKYVDADGNGKIDGDDRVILGSYIPKVTAGFTLSADWKGFDFSTVFTGVFGRTQHAPMSYQNRFPNRNISRKWYDNRWTLGSPAGDYPAMIQSESYEEMTDLMAMNTSYVKMKSITLGYTHRFSGMKARIFLSGENLFAITSDEFDGFDPENGTSVGHYTNWGDDFPTPRILLVGLNLTF</sequence>
<name>A0AA41DCZ3_9BACT</name>
<evidence type="ECO:0000256" key="3">
    <source>
        <dbReference type="ARBA" id="ARBA00022452"/>
    </source>
</evidence>
<dbReference type="Gene3D" id="3.55.50.30">
    <property type="match status" value="1"/>
</dbReference>
<dbReference type="Pfam" id="PF07715">
    <property type="entry name" value="Plug"/>
    <property type="match status" value="1"/>
</dbReference>
<evidence type="ECO:0000256" key="5">
    <source>
        <dbReference type="ARBA" id="ARBA00023136"/>
    </source>
</evidence>
<evidence type="ECO:0000256" key="7">
    <source>
        <dbReference type="PROSITE-ProRule" id="PRU01360"/>
    </source>
</evidence>
<feature type="domain" description="Secretin/TonB short N-terminal" evidence="8">
    <location>
        <begin position="33"/>
        <end position="84"/>
    </location>
</feature>
<dbReference type="RefSeq" id="WP_204972893.1">
    <property type="nucleotide sequence ID" value="NZ_JAAZTS010000025.1"/>
</dbReference>
<keyword evidence="2 7" id="KW-0813">Transport</keyword>
<dbReference type="PROSITE" id="PS52016">
    <property type="entry name" value="TONB_DEPENDENT_REC_3"/>
    <property type="match status" value="1"/>
</dbReference>
<dbReference type="Gene3D" id="2.60.40.1120">
    <property type="entry name" value="Carboxypeptidase-like, regulatory domain"/>
    <property type="match status" value="1"/>
</dbReference>
<dbReference type="FunFam" id="2.60.40.1120:FF:000003">
    <property type="entry name" value="Outer membrane protein Omp121"/>
    <property type="match status" value="1"/>
</dbReference>
<dbReference type="Pfam" id="PF07660">
    <property type="entry name" value="STN"/>
    <property type="match status" value="1"/>
</dbReference>
<dbReference type="InterPro" id="IPR023997">
    <property type="entry name" value="TonB-dep_OMP_SusC/RagA_CS"/>
</dbReference>
<comment type="similarity">
    <text evidence="7">Belongs to the TonB-dependent receptor family.</text>
</comment>
<gene>
    <name evidence="9" type="ORF">H6D15_12795</name>
</gene>
<evidence type="ECO:0000256" key="4">
    <source>
        <dbReference type="ARBA" id="ARBA00022692"/>
    </source>
</evidence>
<dbReference type="InterPro" id="IPR037066">
    <property type="entry name" value="Plug_dom_sf"/>
</dbReference>